<dbReference type="FunFam" id="3.40.50.300:FF:000061">
    <property type="entry name" value="ATPase family, AAA domain-containing 2"/>
    <property type="match status" value="1"/>
</dbReference>
<keyword evidence="9" id="KW-1185">Reference proteome</keyword>
<evidence type="ECO:0000256" key="5">
    <source>
        <dbReference type="RuleBase" id="RU003651"/>
    </source>
</evidence>
<dbReference type="Proteomes" id="UP001566132">
    <property type="component" value="Unassembled WGS sequence"/>
</dbReference>
<sequence length="693" mass="79095">MSLTKQTSSNWHPGQQSKQTCYKTNNYKNGIDFCKIGGLENHLTKLRETIIFPLLHGNVFAHFKIKAPRGVLFYGPPGTGKTLVAAALANEIKKEGIRQVNFFARKGADVLDKWVGGSEKNLRDLFEKASKCKPSIIFFDELDGLAPVRDQQSDQIHSSVVTTLLALMDGLDNKPGVIVIGATNRIESIDPALRRPGRFDKELYFPLPGTVARREILEVHTASWKHKPTPELLTNLVEVTSGFSGADLQALCSEAIIQCLKRLYPSLPNAKIDPNKLRAEECDFLNARIDMVPSTQKSGMKMRKLAPIIEPLLNRQLKKFINSIETFWPHFLQEDYKYVIGKERYAGRVLLIGSKAQGVYNHLIPAILQQLEYLPSFIYDITNIFKKNGLTQVHHPSVILLYRVDEWWNIISETEQMSIQSTLEDIHAGLPTLVIATCKTDVPFMLQNFFYNHSNISLRIEDPDEDERKEFLRPLFLDPEIPSLTSVFENNKRNNLSNKQYDTRKRTKELLLNNGKRKREPSRSLRKRQRVNPLVEPSKYGTVYSQCGIQTDIKCEPKFNRCDSYSSLGKINGGNKHDYFDKILATLLNQPNLNYDSGKKNTLKAFLFDKKFEPDVKKIRDSTVNNDVEMQQITFLWEQASLQTSRGMSVSQLEFLYDVISACISIYWNSFVTLLKKLEDALKMIEFSNSLEG</sequence>
<dbReference type="SUPFAM" id="SSF52540">
    <property type="entry name" value="P-loop containing nucleoside triphosphate hydrolases"/>
    <property type="match status" value="1"/>
</dbReference>
<dbReference type="InterPro" id="IPR003593">
    <property type="entry name" value="AAA+_ATPase"/>
</dbReference>
<protein>
    <recommendedName>
        <fullName evidence="7">AAA+ ATPase domain-containing protein</fullName>
    </recommendedName>
</protein>
<feature type="domain" description="AAA+ ATPase" evidence="7">
    <location>
        <begin position="67"/>
        <end position="209"/>
    </location>
</feature>
<dbReference type="InterPro" id="IPR045199">
    <property type="entry name" value="ATAD2-like"/>
</dbReference>
<dbReference type="Pfam" id="PF00004">
    <property type="entry name" value="AAA"/>
    <property type="match status" value="1"/>
</dbReference>
<dbReference type="EMBL" id="JBDJPC010000002">
    <property type="protein sequence ID" value="KAL1512788.1"/>
    <property type="molecule type" value="Genomic_DNA"/>
</dbReference>
<comment type="similarity">
    <text evidence="1 5">Belongs to the AAA ATPase family.</text>
</comment>
<feature type="region of interest" description="Disordered" evidence="6">
    <location>
        <begin position="512"/>
        <end position="531"/>
    </location>
</feature>
<organism evidence="8 9">
    <name type="scientific">Hypothenemus hampei</name>
    <name type="common">Coffee berry borer</name>
    <dbReference type="NCBI Taxonomy" id="57062"/>
    <lineage>
        <taxon>Eukaryota</taxon>
        <taxon>Metazoa</taxon>
        <taxon>Ecdysozoa</taxon>
        <taxon>Arthropoda</taxon>
        <taxon>Hexapoda</taxon>
        <taxon>Insecta</taxon>
        <taxon>Pterygota</taxon>
        <taxon>Neoptera</taxon>
        <taxon>Endopterygota</taxon>
        <taxon>Coleoptera</taxon>
        <taxon>Polyphaga</taxon>
        <taxon>Cucujiformia</taxon>
        <taxon>Curculionidae</taxon>
        <taxon>Scolytinae</taxon>
        <taxon>Hypothenemus</taxon>
    </lineage>
</organism>
<dbReference type="Pfam" id="PF17862">
    <property type="entry name" value="AAA_lid_3"/>
    <property type="match status" value="1"/>
</dbReference>
<dbReference type="InterPro" id="IPR027417">
    <property type="entry name" value="P-loop_NTPase"/>
</dbReference>
<dbReference type="GO" id="GO:0005524">
    <property type="term" value="F:ATP binding"/>
    <property type="evidence" value="ECO:0007669"/>
    <property type="project" value="UniProtKB-KW"/>
</dbReference>
<dbReference type="InterPro" id="IPR003960">
    <property type="entry name" value="ATPase_AAA_CS"/>
</dbReference>
<evidence type="ECO:0000256" key="6">
    <source>
        <dbReference type="SAM" id="MobiDB-lite"/>
    </source>
</evidence>
<keyword evidence="4" id="KW-0103">Bromodomain</keyword>
<name>A0ABD1F5Q0_HYPHA</name>
<accession>A0ABD1F5Q0</accession>
<reference evidence="8 9" key="1">
    <citation type="submission" date="2024-05" db="EMBL/GenBank/DDBJ databases">
        <title>Genetic variation in Jamaican populations of the coffee berry borer (Hypothenemus hampei).</title>
        <authorList>
            <person name="Errbii M."/>
            <person name="Myrie A."/>
        </authorList>
    </citation>
    <scope>NUCLEOTIDE SEQUENCE [LARGE SCALE GENOMIC DNA]</scope>
    <source>
        <strain evidence="8">JA-Hopewell-2020-01-JO</strain>
        <tissue evidence="8">Whole body</tissue>
    </source>
</reference>
<evidence type="ECO:0000256" key="1">
    <source>
        <dbReference type="ARBA" id="ARBA00006914"/>
    </source>
</evidence>
<dbReference type="InterPro" id="IPR041569">
    <property type="entry name" value="AAA_lid_3"/>
</dbReference>
<feature type="compositionally biased region" description="Basic residues" evidence="6">
    <location>
        <begin position="515"/>
        <end position="530"/>
    </location>
</feature>
<keyword evidence="2 5" id="KW-0547">Nucleotide-binding</keyword>
<dbReference type="AlphaFoldDB" id="A0ABD1F5Q0"/>
<dbReference type="Gene3D" id="1.10.8.60">
    <property type="match status" value="1"/>
</dbReference>
<keyword evidence="3 5" id="KW-0067">ATP-binding</keyword>
<dbReference type="PANTHER" id="PTHR23069">
    <property type="entry name" value="AAA DOMAIN-CONTAINING"/>
    <property type="match status" value="1"/>
</dbReference>
<evidence type="ECO:0000256" key="2">
    <source>
        <dbReference type="ARBA" id="ARBA00022741"/>
    </source>
</evidence>
<proteinExistence type="inferred from homology"/>
<evidence type="ECO:0000256" key="3">
    <source>
        <dbReference type="ARBA" id="ARBA00022840"/>
    </source>
</evidence>
<evidence type="ECO:0000256" key="4">
    <source>
        <dbReference type="ARBA" id="ARBA00023117"/>
    </source>
</evidence>
<comment type="caution">
    <text evidence="8">The sequence shown here is derived from an EMBL/GenBank/DDBJ whole genome shotgun (WGS) entry which is preliminary data.</text>
</comment>
<dbReference type="PANTHER" id="PTHR23069:SF0">
    <property type="entry name" value="TAT-BINDING HOMOLOG 7"/>
    <property type="match status" value="1"/>
</dbReference>
<evidence type="ECO:0000313" key="8">
    <source>
        <dbReference type="EMBL" id="KAL1512788.1"/>
    </source>
</evidence>
<dbReference type="SMART" id="SM00382">
    <property type="entry name" value="AAA"/>
    <property type="match status" value="1"/>
</dbReference>
<dbReference type="Gene3D" id="3.40.50.300">
    <property type="entry name" value="P-loop containing nucleotide triphosphate hydrolases"/>
    <property type="match status" value="1"/>
</dbReference>
<evidence type="ECO:0000259" key="7">
    <source>
        <dbReference type="SMART" id="SM00382"/>
    </source>
</evidence>
<gene>
    <name evidence="8" type="ORF">ABEB36_002318</name>
</gene>
<evidence type="ECO:0000313" key="9">
    <source>
        <dbReference type="Proteomes" id="UP001566132"/>
    </source>
</evidence>
<dbReference type="InterPro" id="IPR003959">
    <property type="entry name" value="ATPase_AAA_core"/>
</dbReference>
<dbReference type="PROSITE" id="PS00674">
    <property type="entry name" value="AAA"/>
    <property type="match status" value="1"/>
</dbReference>